<keyword evidence="3" id="KW-1185">Reference proteome</keyword>
<proteinExistence type="predicted"/>
<evidence type="ECO:0000259" key="1">
    <source>
        <dbReference type="Pfam" id="PF19573"/>
    </source>
</evidence>
<dbReference type="Pfam" id="PF19573">
    <property type="entry name" value="DUF6089"/>
    <property type="match status" value="1"/>
</dbReference>
<evidence type="ECO:0000313" key="3">
    <source>
        <dbReference type="Proteomes" id="UP001354989"/>
    </source>
</evidence>
<dbReference type="RefSeq" id="WP_332920633.1">
    <property type="nucleotide sequence ID" value="NZ_AP025292.1"/>
</dbReference>
<feature type="domain" description="DUF6089" evidence="1">
    <location>
        <begin position="40"/>
        <end position="211"/>
    </location>
</feature>
<gene>
    <name evidence="2" type="ORF">PEPS_12750</name>
</gene>
<sequence length="296" mass="33924">MRIKSTLFILLFSLIYCTEAFSQSYRVRGGDRKFVFTAGTGTANYHGDLANDGQFWAKPNLTVGLRYRFWDRLSISGDVTYFTLEGDDAKANSEGRKNRNLNFHSHNVEFTSTLHIDLFPVPTRFYARRVVNPYFFIGIGGVTVNPTTELDGTKYKLRNVVTEPDQSYSGVTYVIPMGFGCSFKISPFVNLAVDGGYRLTGTDYLDDVSGPRYVAFDSESIESRLSDRSREIFGNDVDRYYSNQPENRQVRGNPENNDGYFLMNVRVEYLFAFGAGGRRYKKSRGSKRYKSRRRRF</sequence>
<name>A0ABN6L719_9BACT</name>
<dbReference type="Proteomes" id="UP001354989">
    <property type="component" value="Chromosome"/>
</dbReference>
<reference evidence="2 3" key="1">
    <citation type="submission" date="2021-12" db="EMBL/GenBank/DDBJ databases">
        <title>Genome sequencing of bacteria with rrn-lacking chromosome and rrn-plasmid.</title>
        <authorList>
            <person name="Anda M."/>
            <person name="Iwasaki W."/>
        </authorList>
    </citation>
    <scope>NUCLEOTIDE SEQUENCE [LARGE SCALE GENOMIC DNA]</scope>
    <source>
        <strain evidence="2 3">NBRC 101262</strain>
    </source>
</reference>
<evidence type="ECO:0000313" key="2">
    <source>
        <dbReference type="EMBL" id="BDC98994.1"/>
    </source>
</evidence>
<protein>
    <recommendedName>
        <fullName evidence="1">DUF6089 domain-containing protein</fullName>
    </recommendedName>
</protein>
<organism evidence="2 3">
    <name type="scientific">Persicobacter psychrovividus</name>
    <dbReference type="NCBI Taxonomy" id="387638"/>
    <lineage>
        <taxon>Bacteria</taxon>
        <taxon>Pseudomonadati</taxon>
        <taxon>Bacteroidota</taxon>
        <taxon>Cytophagia</taxon>
        <taxon>Cytophagales</taxon>
        <taxon>Persicobacteraceae</taxon>
        <taxon>Persicobacter</taxon>
    </lineage>
</organism>
<accession>A0ABN6L719</accession>
<dbReference type="EMBL" id="AP025292">
    <property type="protein sequence ID" value="BDC98994.1"/>
    <property type="molecule type" value="Genomic_DNA"/>
</dbReference>
<dbReference type="InterPro" id="IPR045743">
    <property type="entry name" value="DUF6089"/>
</dbReference>